<dbReference type="GO" id="GO:0043190">
    <property type="term" value="C:ATP-binding cassette (ABC) transporter complex"/>
    <property type="evidence" value="ECO:0007669"/>
    <property type="project" value="InterPro"/>
</dbReference>
<organism evidence="7 8">
    <name type="scientific">Streptomyces alboniger</name>
    <dbReference type="NCBI Taxonomy" id="132473"/>
    <lineage>
        <taxon>Bacteria</taxon>
        <taxon>Bacillati</taxon>
        <taxon>Actinomycetota</taxon>
        <taxon>Actinomycetes</taxon>
        <taxon>Kitasatosporales</taxon>
        <taxon>Streptomycetaceae</taxon>
        <taxon>Streptomyces</taxon>
        <taxon>Streptomyces aurantiacus group</taxon>
    </lineage>
</organism>
<dbReference type="RefSeq" id="WP_055535289.1">
    <property type="nucleotide sequence ID" value="NZ_CP023695.1"/>
</dbReference>
<dbReference type="AlphaFoldDB" id="A0A5J6HCD2"/>
<feature type="chain" id="PRO_5023931187" evidence="5">
    <location>
        <begin position="24"/>
        <end position="527"/>
    </location>
</feature>
<protein>
    <submittedName>
        <fullName evidence="7">Peptide-binding protein</fullName>
    </submittedName>
</protein>
<keyword evidence="8" id="KW-1185">Reference proteome</keyword>
<dbReference type="InterPro" id="IPR000914">
    <property type="entry name" value="SBP_5_dom"/>
</dbReference>
<evidence type="ECO:0000256" key="5">
    <source>
        <dbReference type="SAM" id="SignalP"/>
    </source>
</evidence>
<dbReference type="GO" id="GO:0042597">
    <property type="term" value="C:periplasmic space"/>
    <property type="evidence" value="ECO:0007669"/>
    <property type="project" value="UniProtKB-ARBA"/>
</dbReference>
<dbReference type="GO" id="GO:1904680">
    <property type="term" value="F:peptide transmembrane transporter activity"/>
    <property type="evidence" value="ECO:0007669"/>
    <property type="project" value="TreeGrafter"/>
</dbReference>
<dbReference type="InterPro" id="IPR039424">
    <property type="entry name" value="SBP_5"/>
</dbReference>
<dbReference type="Proteomes" id="UP000326553">
    <property type="component" value="Chromosome"/>
</dbReference>
<dbReference type="GO" id="GO:0030313">
    <property type="term" value="C:cell envelope"/>
    <property type="evidence" value="ECO:0007669"/>
    <property type="project" value="UniProtKB-SubCell"/>
</dbReference>
<evidence type="ECO:0000313" key="8">
    <source>
        <dbReference type="Proteomes" id="UP000326553"/>
    </source>
</evidence>
<accession>A0A5J6HCD2</accession>
<proteinExistence type="inferred from homology"/>
<dbReference type="GO" id="GO:0015833">
    <property type="term" value="P:peptide transport"/>
    <property type="evidence" value="ECO:0007669"/>
    <property type="project" value="TreeGrafter"/>
</dbReference>
<dbReference type="PANTHER" id="PTHR30290">
    <property type="entry name" value="PERIPLASMIC BINDING COMPONENT OF ABC TRANSPORTER"/>
    <property type="match status" value="1"/>
</dbReference>
<dbReference type="OrthoDB" id="9801912at2"/>
<feature type="domain" description="Solute-binding protein family 5" evidence="6">
    <location>
        <begin position="73"/>
        <end position="442"/>
    </location>
</feature>
<dbReference type="KEGG" id="salw:CP975_04800"/>
<feature type="signal peptide" evidence="5">
    <location>
        <begin position="1"/>
        <end position="23"/>
    </location>
</feature>
<dbReference type="EMBL" id="CP023695">
    <property type="protein sequence ID" value="QEV16902.1"/>
    <property type="molecule type" value="Genomic_DNA"/>
</dbReference>
<dbReference type="Pfam" id="PF00496">
    <property type="entry name" value="SBP_bac_5"/>
    <property type="match status" value="1"/>
</dbReference>
<keyword evidence="4 5" id="KW-0732">Signal</keyword>
<name>A0A5J6HCD2_STRAD</name>
<dbReference type="PANTHER" id="PTHR30290:SF10">
    <property type="entry name" value="PERIPLASMIC OLIGOPEPTIDE-BINDING PROTEIN-RELATED"/>
    <property type="match status" value="1"/>
</dbReference>
<dbReference type="Gene3D" id="3.10.105.10">
    <property type="entry name" value="Dipeptide-binding Protein, Domain 3"/>
    <property type="match status" value="1"/>
</dbReference>
<dbReference type="InterPro" id="IPR030678">
    <property type="entry name" value="Peptide/Ni-bd"/>
</dbReference>
<dbReference type="PIRSF" id="PIRSF002741">
    <property type="entry name" value="MppA"/>
    <property type="match status" value="1"/>
</dbReference>
<sequence length="527" mass="58599">MRGRRQLAALASMSLLAGCGVLSSEGPDEEQRITVGTMSAPSTLDPAKAWDSSWELYRNVFQTLLSFPSGATEPEPDAAESCKFTDATSTVFSCELREGLKFSDGDELDAAAVKYSFDRMRTLEAKGVVKGGPMGLLGSLDTVRTKGERTVVFKLKKADATFPFVLTTPAMSIVDPQDYPADKLREGNEITGSGPYVLEAYTPNQKAELVKNSHYQGAADVKNEGVTIRYFKKSSAMVDALKDKQIDVTFRGLDSEDIVAMQGKGRREQDIELVEGAGTEIRYLVFNTKDPWARKLPVRRAFAQIIDRGAIAHKIYKDTVEPLYSMVPRGLTGHATGFFDDYGNPSTAKARKILTDAGINEPVPLTLWHTSDRYGSATAPEFAELKRQLEASGLFKITIKSRPWTEFQEGYSNGEYPVFGRGWFPDFPDADNFIAPFVGPKNVLNTPYVSKEITDELLPRQRRETDRGAVIDDFERAQEILVDDVRLLPLWQGKQYIMASEEIAGGERALDPSSIMMMWELQRKTSW</sequence>
<dbReference type="CDD" id="cd08519">
    <property type="entry name" value="PBP2_NikA_DppA_OppA_like_20"/>
    <property type="match status" value="1"/>
</dbReference>
<evidence type="ECO:0000256" key="1">
    <source>
        <dbReference type="ARBA" id="ARBA00004196"/>
    </source>
</evidence>
<dbReference type="Gene3D" id="3.40.190.10">
    <property type="entry name" value="Periplasmic binding protein-like II"/>
    <property type="match status" value="1"/>
</dbReference>
<evidence type="ECO:0000256" key="3">
    <source>
        <dbReference type="ARBA" id="ARBA00022448"/>
    </source>
</evidence>
<comment type="subcellular location">
    <subcellularLocation>
        <location evidence="1">Cell envelope</location>
    </subcellularLocation>
</comment>
<dbReference type="SUPFAM" id="SSF53850">
    <property type="entry name" value="Periplasmic binding protein-like II"/>
    <property type="match status" value="1"/>
</dbReference>
<evidence type="ECO:0000313" key="7">
    <source>
        <dbReference type="EMBL" id="QEV16902.1"/>
    </source>
</evidence>
<evidence type="ECO:0000256" key="2">
    <source>
        <dbReference type="ARBA" id="ARBA00005695"/>
    </source>
</evidence>
<evidence type="ECO:0000256" key="4">
    <source>
        <dbReference type="ARBA" id="ARBA00022729"/>
    </source>
</evidence>
<dbReference type="FunFam" id="3.10.105.10:FF:000012">
    <property type="entry name" value="Peptide/nickel transport system substrate-binding protein"/>
    <property type="match status" value="1"/>
</dbReference>
<comment type="similarity">
    <text evidence="2">Belongs to the bacterial solute-binding protein 5 family.</text>
</comment>
<reference evidence="7 8" key="1">
    <citation type="submission" date="2017-09" db="EMBL/GenBank/DDBJ databases">
        <authorList>
            <person name="Lee N."/>
            <person name="Cho B.-K."/>
        </authorList>
    </citation>
    <scope>NUCLEOTIDE SEQUENCE [LARGE SCALE GENOMIC DNA]</scope>
    <source>
        <strain evidence="7 8">ATCC 12461</strain>
    </source>
</reference>
<gene>
    <name evidence="7" type="ORF">CP975_04800</name>
</gene>
<evidence type="ECO:0000259" key="6">
    <source>
        <dbReference type="Pfam" id="PF00496"/>
    </source>
</evidence>
<keyword evidence="3" id="KW-0813">Transport</keyword>
<dbReference type="Gene3D" id="3.90.76.10">
    <property type="entry name" value="Dipeptide-binding Protein, Domain 1"/>
    <property type="match status" value="1"/>
</dbReference>
<dbReference type="PROSITE" id="PS51257">
    <property type="entry name" value="PROKAR_LIPOPROTEIN"/>
    <property type="match status" value="1"/>
</dbReference>